<feature type="domain" description="TrmE-type G" evidence="8">
    <location>
        <begin position="220"/>
        <end position="378"/>
    </location>
</feature>
<dbReference type="SUPFAM" id="SSF52540">
    <property type="entry name" value="P-loop containing nucleoside triphosphate hydrolases"/>
    <property type="match status" value="1"/>
</dbReference>
<dbReference type="HAMAP" id="MF_00379">
    <property type="entry name" value="GTPase_MnmE"/>
    <property type="match status" value="1"/>
</dbReference>
<comment type="subcellular location">
    <subcellularLocation>
        <location evidence="6">Cytoplasm</location>
    </subcellularLocation>
</comment>
<dbReference type="InterPro" id="IPR031168">
    <property type="entry name" value="G_TrmE"/>
</dbReference>
<protein>
    <recommendedName>
        <fullName evidence="6">tRNA modification GTPase MnmE</fullName>
        <ecNumber evidence="6">3.6.-.-</ecNumber>
    </recommendedName>
</protein>
<feature type="binding site" evidence="6">
    <location>
        <position position="230"/>
    </location>
    <ligand>
        <name>K(+)</name>
        <dbReference type="ChEBI" id="CHEBI:29103"/>
    </ligand>
</feature>
<dbReference type="Pfam" id="PF12631">
    <property type="entry name" value="MnmE_helical"/>
    <property type="match status" value="1"/>
</dbReference>
<dbReference type="GO" id="GO:0005525">
    <property type="term" value="F:GTP binding"/>
    <property type="evidence" value="ECO:0007669"/>
    <property type="project" value="UniProtKB-UniRule"/>
</dbReference>
<organism evidence="9 10">
    <name type="scientific">Vescimonas coprocola</name>
    <dbReference type="NCBI Taxonomy" id="2714355"/>
    <lineage>
        <taxon>Bacteria</taxon>
        <taxon>Bacillati</taxon>
        <taxon>Bacillota</taxon>
        <taxon>Clostridia</taxon>
        <taxon>Eubacteriales</taxon>
        <taxon>Oscillospiraceae</taxon>
        <taxon>Vescimonas</taxon>
    </lineage>
</organism>
<dbReference type="CDD" id="cd04164">
    <property type="entry name" value="trmE"/>
    <property type="match status" value="1"/>
</dbReference>
<dbReference type="PROSITE" id="PS51709">
    <property type="entry name" value="G_TRME"/>
    <property type="match status" value="1"/>
</dbReference>
<keyword evidence="6" id="KW-0479">Metal-binding</keyword>
<dbReference type="PANTHER" id="PTHR42714:SF2">
    <property type="entry name" value="TRNA MODIFICATION GTPASE GTPBP3, MITOCHONDRIAL"/>
    <property type="match status" value="1"/>
</dbReference>
<feature type="binding site" evidence="6">
    <location>
        <begin position="274"/>
        <end position="277"/>
    </location>
    <ligand>
        <name>GTP</name>
        <dbReference type="ChEBI" id="CHEBI:37565"/>
    </ligand>
</feature>
<feature type="binding site" evidence="6">
    <location>
        <position position="251"/>
    </location>
    <ligand>
        <name>K(+)</name>
        <dbReference type="ChEBI" id="CHEBI:29103"/>
    </ligand>
</feature>
<keyword evidence="5 6" id="KW-0342">GTP-binding</keyword>
<accession>A0A810Q9N7</accession>
<dbReference type="EMBL" id="AP023418">
    <property type="protein sequence ID" value="BCK82406.1"/>
    <property type="molecule type" value="Genomic_DNA"/>
</dbReference>
<dbReference type="NCBIfam" id="TIGR00231">
    <property type="entry name" value="small_GTP"/>
    <property type="match status" value="1"/>
</dbReference>
<evidence type="ECO:0000256" key="3">
    <source>
        <dbReference type="ARBA" id="ARBA00022741"/>
    </source>
</evidence>
<feature type="binding site" evidence="6">
    <location>
        <begin position="249"/>
        <end position="255"/>
    </location>
    <ligand>
        <name>GTP</name>
        <dbReference type="ChEBI" id="CHEBI:37565"/>
    </ligand>
</feature>
<evidence type="ECO:0000313" key="9">
    <source>
        <dbReference type="EMBL" id="BCK82406.1"/>
    </source>
</evidence>
<feature type="binding site" evidence="6">
    <location>
        <position position="85"/>
    </location>
    <ligand>
        <name>(6S)-5-formyl-5,6,7,8-tetrahydrofolate</name>
        <dbReference type="ChEBI" id="CHEBI:57457"/>
    </ligand>
</feature>
<feature type="binding site" evidence="6">
    <location>
        <position position="249"/>
    </location>
    <ligand>
        <name>K(+)</name>
        <dbReference type="ChEBI" id="CHEBI:29103"/>
    </ligand>
</feature>
<feature type="binding site" evidence="6">
    <location>
        <position position="255"/>
    </location>
    <ligand>
        <name>Mg(2+)</name>
        <dbReference type="ChEBI" id="CHEBI:18420"/>
    </ligand>
</feature>
<keyword evidence="3 6" id="KW-0547">Nucleotide-binding</keyword>
<proteinExistence type="inferred from homology"/>
<evidence type="ECO:0000256" key="2">
    <source>
        <dbReference type="ARBA" id="ARBA00022694"/>
    </source>
</evidence>
<feature type="binding site" evidence="6">
    <location>
        <position position="234"/>
    </location>
    <ligand>
        <name>Mg(2+)</name>
        <dbReference type="ChEBI" id="CHEBI:18420"/>
    </ligand>
</feature>
<dbReference type="InterPro" id="IPR027417">
    <property type="entry name" value="P-loop_NTPase"/>
</dbReference>
<name>A0A810Q9N7_9FIRM</name>
<sequence>MPDTIAAIATPQLPSAIGILRLSGPDTRRILDVVFSPAHGGPISGQAPRRMVLGDLHDRQGRIIDSALAVLFPGPHSYTGEDCAEIHCHGSPVVLNEGLDALFAQGARQARGGEFTQRAFLNGRMDLIQAEAVADLIDAESPAAARNAVGQLEGRLSRGVEEIYDGLMEVVSRFYAVVDYPDEDIDPLTQGQLSQTLARSETALETLLATFRRGQLLRQGVPAVILGKPNAGKSSLLNALLGYDRAIVTDVAGTTRDTVEEKVQVGHVLLRLCDTAGLRDTGDAVERLGVQRTRDAARQAALALLVLDGSRPLTAEDEDAIATAAAVPRQLVIVNKTDLPAGVEPAALSQRFGQVYPLSAATGEGVDALCRAVEALYPAGRQAQGELLTNARQADAVARSLEAVRSARRALEDGMTPDVVLTDAEAALEALGELNGKRIREDLVQTIFSRFCVGK</sequence>
<dbReference type="GO" id="GO:0003924">
    <property type="term" value="F:GTPase activity"/>
    <property type="evidence" value="ECO:0007669"/>
    <property type="project" value="UniProtKB-UniRule"/>
</dbReference>
<keyword evidence="2 6" id="KW-0819">tRNA processing</keyword>
<reference evidence="9" key="1">
    <citation type="submission" date="2020-09" db="EMBL/GenBank/DDBJ databases">
        <title>New species isolated from human feces.</title>
        <authorList>
            <person name="Kitahara M."/>
            <person name="Shigeno Y."/>
            <person name="Shime M."/>
            <person name="Matsumoto Y."/>
            <person name="Nakamura S."/>
            <person name="Motooka D."/>
            <person name="Fukuoka S."/>
            <person name="Nishikawa H."/>
            <person name="Benno Y."/>
        </authorList>
    </citation>
    <scope>NUCLEOTIDE SEQUENCE</scope>
    <source>
        <strain evidence="9">MM50</strain>
    </source>
</reference>
<dbReference type="Gene3D" id="3.30.1360.120">
    <property type="entry name" value="Probable tRNA modification gtpase trme, domain 1"/>
    <property type="match status" value="1"/>
</dbReference>
<comment type="caution">
    <text evidence="6">Lacks conserved residue(s) required for the propagation of feature annotation.</text>
</comment>
<feature type="binding site" evidence="6">
    <location>
        <position position="455"/>
    </location>
    <ligand>
        <name>(6S)-5-formyl-5,6,7,8-tetrahydrofolate</name>
        <dbReference type="ChEBI" id="CHEBI:57457"/>
    </ligand>
</feature>
<dbReference type="InterPro" id="IPR027266">
    <property type="entry name" value="TrmE/GcvT-like"/>
</dbReference>
<dbReference type="InterPro" id="IPR004520">
    <property type="entry name" value="GTPase_MnmE"/>
</dbReference>
<dbReference type="PANTHER" id="PTHR42714">
    <property type="entry name" value="TRNA MODIFICATION GTPASE GTPBP3"/>
    <property type="match status" value="1"/>
</dbReference>
<comment type="subunit">
    <text evidence="6">Homodimer. Heterotetramer of two MnmE and two MnmG subunits.</text>
</comment>
<dbReference type="Gene3D" id="3.40.50.300">
    <property type="entry name" value="P-loop containing nucleotide triphosphate hydrolases"/>
    <property type="match status" value="1"/>
</dbReference>
<evidence type="ECO:0000256" key="1">
    <source>
        <dbReference type="ARBA" id="ARBA00011043"/>
    </source>
</evidence>
<dbReference type="Proteomes" id="UP000681035">
    <property type="component" value="Chromosome"/>
</dbReference>
<keyword evidence="6" id="KW-0963">Cytoplasm</keyword>
<keyword evidence="4 6" id="KW-0630">Potassium</keyword>
<evidence type="ECO:0000256" key="5">
    <source>
        <dbReference type="ARBA" id="ARBA00023134"/>
    </source>
</evidence>
<dbReference type="GO" id="GO:0005829">
    <property type="term" value="C:cytosol"/>
    <property type="evidence" value="ECO:0007669"/>
    <property type="project" value="TreeGrafter"/>
</dbReference>
<dbReference type="CDD" id="cd14858">
    <property type="entry name" value="TrmE_N"/>
    <property type="match status" value="1"/>
</dbReference>
<comment type="similarity">
    <text evidence="1 6 7">Belongs to the TRAFAC class TrmE-Era-EngA-EngB-Septin-like GTPase superfamily. TrmE GTPase family.</text>
</comment>
<comment type="cofactor">
    <cofactor evidence="6">
        <name>K(+)</name>
        <dbReference type="ChEBI" id="CHEBI:29103"/>
    </cofactor>
    <text evidence="6">Binds 1 potassium ion per subunit.</text>
</comment>
<keyword evidence="6" id="KW-0460">Magnesium</keyword>
<dbReference type="InterPro" id="IPR006073">
    <property type="entry name" value="GTP-bd"/>
</dbReference>
<dbReference type="Gene3D" id="1.20.120.430">
    <property type="entry name" value="tRNA modification GTPase MnmE domain 2"/>
    <property type="match status" value="1"/>
</dbReference>
<dbReference type="GO" id="GO:0030488">
    <property type="term" value="P:tRNA methylation"/>
    <property type="evidence" value="ECO:0007669"/>
    <property type="project" value="TreeGrafter"/>
</dbReference>
<feature type="binding site" evidence="6">
    <location>
        <position position="254"/>
    </location>
    <ligand>
        <name>K(+)</name>
        <dbReference type="ChEBI" id="CHEBI:29103"/>
    </ligand>
</feature>
<feature type="binding site" evidence="6">
    <location>
        <position position="124"/>
    </location>
    <ligand>
        <name>(6S)-5-formyl-5,6,7,8-tetrahydrofolate</name>
        <dbReference type="ChEBI" id="CHEBI:57457"/>
    </ligand>
</feature>
<dbReference type="InterPro" id="IPR027368">
    <property type="entry name" value="MnmE_dom2"/>
</dbReference>
<dbReference type="InterPro" id="IPR005225">
    <property type="entry name" value="Small_GTP-bd"/>
</dbReference>
<dbReference type="InterPro" id="IPR025867">
    <property type="entry name" value="MnmE_helical"/>
</dbReference>
<evidence type="ECO:0000256" key="4">
    <source>
        <dbReference type="ARBA" id="ARBA00022958"/>
    </source>
</evidence>
<feature type="binding site" evidence="6">
    <location>
        <position position="21"/>
    </location>
    <ligand>
        <name>(6S)-5-formyl-5,6,7,8-tetrahydrofolate</name>
        <dbReference type="ChEBI" id="CHEBI:57457"/>
    </ligand>
</feature>
<dbReference type="RefSeq" id="WP_213540972.1">
    <property type="nucleotide sequence ID" value="NZ_AP023418.1"/>
</dbReference>
<evidence type="ECO:0000256" key="7">
    <source>
        <dbReference type="RuleBase" id="RU003313"/>
    </source>
</evidence>
<keyword evidence="10" id="KW-1185">Reference proteome</keyword>
<dbReference type="AlphaFoldDB" id="A0A810Q9N7"/>
<dbReference type="Pfam" id="PF10396">
    <property type="entry name" value="TrmE_N"/>
    <property type="match status" value="1"/>
</dbReference>
<dbReference type="EC" id="3.6.-.-" evidence="6"/>
<dbReference type="GO" id="GO:0002098">
    <property type="term" value="P:tRNA wobble uridine modification"/>
    <property type="evidence" value="ECO:0007669"/>
    <property type="project" value="TreeGrafter"/>
</dbReference>
<dbReference type="KEGG" id="vcop:MM50RIKEN_21690"/>
<dbReference type="GO" id="GO:0046872">
    <property type="term" value="F:metal ion binding"/>
    <property type="evidence" value="ECO:0007669"/>
    <property type="project" value="UniProtKB-KW"/>
</dbReference>
<comment type="function">
    <text evidence="6">Exhibits a very high intrinsic GTPase hydrolysis rate. Involved in the addition of a carboxymethylaminomethyl (cmnm) group at the wobble position (U34) of certain tRNAs, forming tRNA-cmnm(5)s(2)U34.</text>
</comment>
<evidence type="ECO:0000256" key="6">
    <source>
        <dbReference type="HAMAP-Rule" id="MF_00379"/>
    </source>
</evidence>
<evidence type="ECO:0000313" key="10">
    <source>
        <dbReference type="Proteomes" id="UP000681035"/>
    </source>
</evidence>
<dbReference type="InterPro" id="IPR018948">
    <property type="entry name" value="GTP-bd_TrmE_N"/>
</dbReference>
<gene>
    <name evidence="6 9" type="primary">mnmE</name>
    <name evidence="6" type="synonym">trmE</name>
    <name evidence="9" type="ORF">MM50RIKEN_21690</name>
</gene>
<evidence type="ECO:0000259" key="8">
    <source>
        <dbReference type="PROSITE" id="PS51709"/>
    </source>
</evidence>
<feature type="binding site" evidence="6">
    <location>
        <begin position="230"/>
        <end position="235"/>
    </location>
    <ligand>
        <name>GTP</name>
        <dbReference type="ChEBI" id="CHEBI:37565"/>
    </ligand>
</feature>
<dbReference type="NCBIfam" id="NF003661">
    <property type="entry name" value="PRK05291.1-3"/>
    <property type="match status" value="1"/>
</dbReference>
<dbReference type="Pfam" id="PF01926">
    <property type="entry name" value="MMR_HSR1"/>
    <property type="match status" value="1"/>
</dbReference>
<keyword evidence="6" id="KW-0378">Hydrolase</keyword>
<dbReference type="NCBIfam" id="TIGR00450">
    <property type="entry name" value="mnmE_trmE_thdF"/>
    <property type="match status" value="1"/>
</dbReference>